<evidence type="ECO:0000256" key="2">
    <source>
        <dbReference type="ARBA" id="ARBA00022692"/>
    </source>
</evidence>
<dbReference type="AlphaFoldDB" id="A0A2J6TWR8"/>
<dbReference type="InParanoid" id="A0A2J6TWR8"/>
<reference evidence="7 8" key="1">
    <citation type="submission" date="2016-04" db="EMBL/GenBank/DDBJ databases">
        <title>A degradative enzymes factory behind the ericoid mycorrhizal symbiosis.</title>
        <authorList>
            <consortium name="DOE Joint Genome Institute"/>
            <person name="Martino E."/>
            <person name="Morin E."/>
            <person name="Grelet G."/>
            <person name="Kuo A."/>
            <person name="Kohler A."/>
            <person name="Daghino S."/>
            <person name="Barry K."/>
            <person name="Choi C."/>
            <person name="Cichocki N."/>
            <person name="Clum A."/>
            <person name="Copeland A."/>
            <person name="Hainaut M."/>
            <person name="Haridas S."/>
            <person name="Labutti K."/>
            <person name="Lindquist E."/>
            <person name="Lipzen A."/>
            <person name="Khouja H.-R."/>
            <person name="Murat C."/>
            <person name="Ohm R."/>
            <person name="Olson A."/>
            <person name="Spatafora J."/>
            <person name="Veneault-Fourrey C."/>
            <person name="Henrissat B."/>
            <person name="Grigoriev I."/>
            <person name="Martin F."/>
            <person name="Perotto S."/>
        </authorList>
    </citation>
    <scope>NUCLEOTIDE SEQUENCE [LARGE SCALE GENOMIC DNA]</scope>
    <source>
        <strain evidence="7 8">E</strain>
    </source>
</reference>
<evidence type="ECO:0000256" key="1">
    <source>
        <dbReference type="ARBA" id="ARBA00004141"/>
    </source>
</evidence>
<dbReference type="InterPro" id="IPR045863">
    <property type="entry name" value="CorA_TM1_TM2"/>
</dbReference>
<keyword evidence="4 6" id="KW-0472">Membrane</keyword>
<keyword evidence="8" id="KW-1185">Reference proteome</keyword>
<evidence type="ECO:0000313" key="8">
    <source>
        <dbReference type="Proteomes" id="UP000235371"/>
    </source>
</evidence>
<keyword evidence="3 6" id="KW-1133">Transmembrane helix</keyword>
<dbReference type="Proteomes" id="UP000235371">
    <property type="component" value="Unassembled WGS sequence"/>
</dbReference>
<name>A0A2J6TWR8_9HELO</name>
<evidence type="ECO:0000313" key="7">
    <source>
        <dbReference type="EMBL" id="PMD67476.1"/>
    </source>
</evidence>
<dbReference type="OrthoDB" id="426293at2759"/>
<dbReference type="SUPFAM" id="SSF144083">
    <property type="entry name" value="Magnesium transport protein CorA, transmembrane region"/>
    <property type="match status" value="1"/>
</dbReference>
<feature type="compositionally biased region" description="Basic and acidic residues" evidence="5">
    <location>
        <begin position="68"/>
        <end position="94"/>
    </location>
</feature>
<dbReference type="EMBL" id="KZ613740">
    <property type="protein sequence ID" value="PMD67476.1"/>
    <property type="molecule type" value="Genomic_DNA"/>
</dbReference>
<dbReference type="Gene3D" id="1.20.58.340">
    <property type="entry name" value="Magnesium transport protein CorA, transmembrane region"/>
    <property type="match status" value="1"/>
</dbReference>
<evidence type="ECO:0000256" key="5">
    <source>
        <dbReference type="SAM" id="MobiDB-lite"/>
    </source>
</evidence>
<evidence type="ECO:0000256" key="6">
    <source>
        <dbReference type="SAM" id="Phobius"/>
    </source>
</evidence>
<evidence type="ECO:0000256" key="4">
    <source>
        <dbReference type="ARBA" id="ARBA00023136"/>
    </source>
</evidence>
<feature type="region of interest" description="Disordered" evidence="5">
    <location>
        <begin position="650"/>
        <end position="767"/>
    </location>
</feature>
<feature type="transmembrane region" description="Helical" evidence="6">
    <location>
        <begin position="600"/>
        <end position="619"/>
    </location>
</feature>
<gene>
    <name evidence="7" type="ORF">K444DRAFT_606412</name>
</gene>
<proteinExistence type="predicted"/>
<evidence type="ECO:0000256" key="3">
    <source>
        <dbReference type="ARBA" id="ARBA00022989"/>
    </source>
</evidence>
<feature type="transmembrane region" description="Helical" evidence="6">
    <location>
        <begin position="569"/>
        <end position="588"/>
    </location>
</feature>
<dbReference type="InterPro" id="IPR002523">
    <property type="entry name" value="MgTranspt_CorA/ZnTranspt_ZntB"/>
</dbReference>
<dbReference type="GO" id="GO:0016020">
    <property type="term" value="C:membrane"/>
    <property type="evidence" value="ECO:0007669"/>
    <property type="project" value="UniProtKB-SubCell"/>
</dbReference>
<evidence type="ECO:0008006" key="9">
    <source>
        <dbReference type="Google" id="ProtNLM"/>
    </source>
</evidence>
<sequence length="767" mass="88134">MSAVPSVAELLKKLDEQQQALGKQQQAYWQTLREVHEALVQAPASNPTPGPSGGPPSTKSAKKQRRRSTQETKTERPADWIAKAKSDRPKDADGRPLTLGSSVITGESDESDVEEEFYVQKPLPSYTFDHENLRDHLKKHKFNEHGQELLKTEVDHGRLLHPTLFREYPSDEKWHNSHYSVFDVSKDGAPLSRSEVVEKGSHIDSAIWQAIQNLNTDPESQRPAVGRITIVREPSPIILGALHMTMNKDFNMDELFDYLAKGDHSQAHVLGRNFSHDHREQRSFVFKFDYFTIVEDDVQPMPWQQSDSEEKLRNKPLDHIPLSRCSSVVALSLSGEPMKRLRNNTRKARKEHNDHGLIFDPWAPWHVVNIQCYPDHKASLDIHDSTKHYVNGPEAFLHTVLAEFQDAEKRFAQIYRRISKLVTPPSDFMFDGGLRDKLLFEDDEFTYSRRYFWGFQTLGLMRDGIKAIIDAYEKTFTDDVWEGKHKTLWPMMDERSKRNEHYKKRMAHLKKDFEKIIKDLYRLADDNDERRKEIRTLRDQLFNGTSVLESRKSVELSTVTILQGHNIKLLTLVSIFFLPLTFVTSVFGMTDMPSHHFFKYFAVTMTTVCIPFFLLIGSLNTTSGMEFWRGKWHDFLDWIQFWRSTHQDDASVRSDEHTTRRRSMSIDPSWSRGRRPSVSKGQRESIVSMTTLVKGRANSSAGHSQPRKESGIELAQVSEGESANSTAAKTATQPVTPVASAENGTTNKISWFDKLTGGRKRSEEHNV</sequence>
<feature type="compositionally biased region" description="Polar residues" evidence="5">
    <location>
        <begin position="685"/>
        <end position="703"/>
    </location>
</feature>
<keyword evidence="2 6" id="KW-0812">Transmembrane</keyword>
<dbReference type="RefSeq" id="XP_024744380.1">
    <property type="nucleotide sequence ID" value="XM_024878987.1"/>
</dbReference>
<dbReference type="Pfam" id="PF01544">
    <property type="entry name" value="CorA"/>
    <property type="match status" value="1"/>
</dbReference>
<feature type="compositionally biased region" description="Polar residues" evidence="5">
    <location>
        <begin position="719"/>
        <end position="735"/>
    </location>
</feature>
<comment type="subcellular location">
    <subcellularLocation>
        <location evidence="1">Membrane</location>
        <topology evidence="1">Multi-pass membrane protein</topology>
    </subcellularLocation>
</comment>
<dbReference type="GO" id="GO:0046873">
    <property type="term" value="F:metal ion transmembrane transporter activity"/>
    <property type="evidence" value="ECO:0007669"/>
    <property type="project" value="InterPro"/>
</dbReference>
<dbReference type="GeneID" id="36587064"/>
<protein>
    <recommendedName>
        <fullName evidence="9">Cora-domain-containing protein</fullName>
    </recommendedName>
</protein>
<feature type="region of interest" description="Disordered" evidence="5">
    <location>
        <begin position="38"/>
        <end position="113"/>
    </location>
</feature>
<accession>A0A2J6TWR8</accession>
<organism evidence="7 8">
    <name type="scientific">Hyaloscypha bicolor E</name>
    <dbReference type="NCBI Taxonomy" id="1095630"/>
    <lineage>
        <taxon>Eukaryota</taxon>
        <taxon>Fungi</taxon>
        <taxon>Dikarya</taxon>
        <taxon>Ascomycota</taxon>
        <taxon>Pezizomycotina</taxon>
        <taxon>Leotiomycetes</taxon>
        <taxon>Helotiales</taxon>
        <taxon>Hyaloscyphaceae</taxon>
        <taxon>Hyaloscypha</taxon>
        <taxon>Hyaloscypha bicolor</taxon>
    </lineage>
</organism>